<evidence type="ECO:0000313" key="9">
    <source>
        <dbReference type="EMBL" id="KAJ5201862.1"/>
    </source>
</evidence>
<evidence type="ECO:0000256" key="1">
    <source>
        <dbReference type="ARBA" id="ARBA00001913"/>
    </source>
</evidence>
<dbReference type="PROSITE" id="PS00149">
    <property type="entry name" value="SULFATASE_2"/>
    <property type="match status" value="1"/>
</dbReference>
<keyword evidence="4" id="KW-0963">Cytoplasm</keyword>
<evidence type="ECO:0000256" key="7">
    <source>
        <dbReference type="ARBA" id="ARBA00022837"/>
    </source>
</evidence>
<keyword evidence="5" id="KW-0479">Metal-binding</keyword>
<proteinExistence type="inferred from homology"/>
<dbReference type="Proteomes" id="UP001150904">
    <property type="component" value="Unassembled WGS sequence"/>
</dbReference>
<gene>
    <name evidence="9" type="ORF">N7498_006525</name>
</gene>
<dbReference type="GO" id="GO:0005737">
    <property type="term" value="C:cytoplasm"/>
    <property type="evidence" value="ECO:0007669"/>
    <property type="project" value="UniProtKB-SubCell"/>
</dbReference>
<dbReference type="OrthoDB" id="103349at2759"/>
<sequence length="613" mass="69796">MGSSQKRPNFLVIVADDMGFSDVGCFGGEIKTPNIDKLGHEGVRYTGFHSAAACSPTRAMIMTGTDHHIAGLGNLIEFTNYTGWSRFEGEPVTENGNFYDAKPQRGIPGYEGYLNERVVTIPEILRDGGYHTMMAGKWHLGLKQERAPHSRGFNRSFAMLPGSSNHFNYRPEGEVKNGTPQFLDTSLICLHNEDGKYVDLDDLPKDFYSSNAYGDKIVEYMSEWYQKKSEGKDTSDDPFFAYLAFSAPHWPLQAPKEHIENYRGVYNKGPEVLRQRRLANLIKLDMIDKDTEAHPVVDDRVEGWDEFTEYEKEMSCRSMEAYAGMVECMDKNVGKVLDYLKSIDELDNTFIMFMSDNGAEGAAYEAYPLVKGPLLQHIRKYYDNSFDNIGAANSFVWYGPRWAQAATAPSRLYKLYTSEGGVRVPCIARYPGYTAAIKHDFATVMDVGPTILEMAGLKHPAPTYQGREVAEMRGKTMHSWLKGETDSVHPKDFVQGWELCGRAAIRVADWKALFIPAPKGPHRWQLYNLEKDPGEIYDLSDEYPHKLTELLKHWDQYVEECGVVPLHPELGAYLEATEEQMEENAWIEYEYWKPGGLVEREKFFRTPKKFCTK</sequence>
<dbReference type="Pfam" id="PF00884">
    <property type="entry name" value="Sulfatase"/>
    <property type="match status" value="1"/>
</dbReference>
<evidence type="ECO:0000259" key="8">
    <source>
        <dbReference type="Pfam" id="PF00884"/>
    </source>
</evidence>
<feature type="domain" description="Sulfatase N-terminal" evidence="8">
    <location>
        <begin position="8"/>
        <end position="456"/>
    </location>
</feature>
<organism evidence="9 10">
    <name type="scientific">Penicillium cinerascens</name>
    <dbReference type="NCBI Taxonomy" id="70096"/>
    <lineage>
        <taxon>Eukaryota</taxon>
        <taxon>Fungi</taxon>
        <taxon>Dikarya</taxon>
        <taxon>Ascomycota</taxon>
        <taxon>Pezizomycotina</taxon>
        <taxon>Eurotiomycetes</taxon>
        <taxon>Eurotiomycetidae</taxon>
        <taxon>Eurotiales</taxon>
        <taxon>Aspergillaceae</taxon>
        <taxon>Penicillium</taxon>
    </lineage>
</organism>
<dbReference type="EMBL" id="JAPQKR010000013">
    <property type="protein sequence ID" value="KAJ5201862.1"/>
    <property type="molecule type" value="Genomic_DNA"/>
</dbReference>
<reference evidence="9" key="2">
    <citation type="journal article" date="2023" name="IMA Fungus">
        <title>Comparative genomic study of the Penicillium genus elucidates a diverse pangenome and 15 lateral gene transfer events.</title>
        <authorList>
            <person name="Petersen C."/>
            <person name="Sorensen T."/>
            <person name="Nielsen M.R."/>
            <person name="Sondergaard T.E."/>
            <person name="Sorensen J.L."/>
            <person name="Fitzpatrick D.A."/>
            <person name="Frisvad J.C."/>
            <person name="Nielsen K.L."/>
        </authorList>
    </citation>
    <scope>NUCLEOTIDE SEQUENCE</scope>
    <source>
        <strain evidence="9">IBT 15544</strain>
    </source>
</reference>
<dbReference type="InterPro" id="IPR024607">
    <property type="entry name" value="Sulfatase_CS"/>
</dbReference>
<dbReference type="Gene3D" id="3.40.720.10">
    <property type="entry name" value="Alkaline Phosphatase, subunit A"/>
    <property type="match status" value="1"/>
</dbReference>
<dbReference type="InterPro" id="IPR050738">
    <property type="entry name" value="Sulfatase"/>
</dbReference>
<dbReference type="CDD" id="cd16025">
    <property type="entry name" value="PAS_like"/>
    <property type="match status" value="1"/>
</dbReference>
<comment type="caution">
    <text evidence="9">The sequence shown here is derived from an EMBL/GenBank/DDBJ whole genome shotgun (WGS) entry which is preliminary data.</text>
</comment>
<dbReference type="Gene3D" id="3.30.1120.10">
    <property type="match status" value="1"/>
</dbReference>
<dbReference type="AlphaFoldDB" id="A0A9W9MIN7"/>
<name>A0A9W9MIN7_9EURO</name>
<protein>
    <submittedName>
        <fullName evidence="9">Arylsulfatase</fullName>
    </submittedName>
</protein>
<dbReference type="GO" id="GO:0046872">
    <property type="term" value="F:metal ion binding"/>
    <property type="evidence" value="ECO:0007669"/>
    <property type="project" value="UniProtKB-KW"/>
</dbReference>
<evidence type="ECO:0000256" key="5">
    <source>
        <dbReference type="ARBA" id="ARBA00022723"/>
    </source>
</evidence>
<dbReference type="GO" id="GO:0004065">
    <property type="term" value="F:arylsulfatase activity"/>
    <property type="evidence" value="ECO:0007669"/>
    <property type="project" value="TreeGrafter"/>
</dbReference>
<dbReference type="InterPro" id="IPR000917">
    <property type="entry name" value="Sulfatase_N"/>
</dbReference>
<accession>A0A9W9MIN7</accession>
<dbReference type="FunFam" id="3.40.720.10:FF:000044">
    <property type="entry name" value="Arylsulfatase"/>
    <property type="match status" value="1"/>
</dbReference>
<evidence type="ECO:0000256" key="2">
    <source>
        <dbReference type="ARBA" id="ARBA00004496"/>
    </source>
</evidence>
<evidence type="ECO:0000256" key="6">
    <source>
        <dbReference type="ARBA" id="ARBA00022801"/>
    </source>
</evidence>
<evidence type="ECO:0000313" key="10">
    <source>
        <dbReference type="Proteomes" id="UP001150904"/>
    </source>
</evidence>
<dbReference type="PANTHER" id="PTHR42693">
    <property type="entry name" value="ARYLSULFATASE FAMILY MEMBER"/>
    <property type="match status" value="1"/>
</dbReference>
<dbReference type="SUPFAM" id="SSF53649">
    <property type="entry name" value="Alkaline phosphatase-like"/>
    <property type="match status" value="1"/>
</dbReference>
<dbReference type="GeneID" id="83180888"/>
<keyword evidence="10" id="KW-1185">Reference proteome</keyword>
<dbReference type="RefSeq" id="XP_058307778.1">
    <property type="nucleotide sequence ID" value="XM_058453587.1"/>
</dbReference>
<evidence type="ECO:0000256" key="4">
    <source>
        <dbReference type="ARBA" id="ARBA00022490"/>
    </source>
</evidence>
<reference evidence="9" key="1">
    <citation type="submission" date="2022-12" db="EMBL/GenBank/DDBJ databases">
        <authorList>
            <person name="Petersen C."/>
        </authorList>
    </citation>
    <scope>NUCLEOTIDE SEQUENCE</scope>
    <source>
        <strain evidence="9">IBT 15544</strain>
    </source>
</reference>
<comment type="cofactor">
    <cofactor evidence="1">
        <name>Ca(2+)</name>
        <dbReference type="ChEBI" id="CHEBI:29108"/>
    </cofactor>
</comment>
<comment type="subcellular location">
    <subcellularLocation>
        <location evidence="2">Cytoplasm</location>
    </subcellularLocation>
</comment>
<dbReference type="InterPro" id="IPR017850">
    <property type="entry name" value="Alkaline_phosphatase_core_sf"/>
</dbReference>
<comment type="similarity">
    <text evidence="3">Belongs to the sulfatase family.</text>
</comment>
<keyword evidence="7" id="KW-0106">Calcium</keyword>
<evidence type="ECO:0000256" key="3">
    <source>
        <dbReference type="ARBA" id="ARBA00008779"/>
    </source>
</evidence>
<dbReference type="PANTHER" id="PTHR42693:SF46">
    <property type="entry name" value="PUTATIVE (AFU_ORTHOLOGUE AFUA_5G12940)-RELATED"/>
    <property type="match status" value="1"/>
</dbReference>
<keyword evidence="6" id="KW-0378">Hydrolase</keyword>